<evidence type="ECO:0000313" key="1">
    <source>
        <dbReference type="Proteomes" id="UP000050795"/>
    </source>
</evidence>
<proteinExistence type="predicted"/>
<dbReference type="Pfam" id="PF18258">
    <property type="entry name" value="IL4_i_Ig"/>
    <property type="match status" value="1"/>
</dbReference>
<dbReference type="WBParaSite" id="TREG1_59350.1">
    <property type="protein sequence ID" value="TREG1_59350.1"/>
    <property type="gene ID" value="TREG1_59350"/>
</dbReference>
<dbReference type="InterPro" id="IPR041305">
    <property type="entry name" value="IL4_i_Ig"/>
</dbReference>
<evidence type="ECO:0000313" key="2">
    <source>
        <dbReference type="WBParaSite" id="TREG1_59350.1"/>
    </source>
</evidence>
<keyword evidence="1" id="KW-1185">Reference proteome</keyword>
<reference evidence="1" key="1">
    <citation type="submission" date="2022-06" db="EMBL/GenBank/DDBJ databases">
        <authorList>
            <person name="Berger JAMES D."/>
            <person name="Berger JAMES D."/>
        </authorList>
    </citation>
    <scope>NUCLEOTIDE SEQUENCE [LARGE SCALE GENOMIC DNA]</scope>
</reference>
<reference evidence="2" key="2">
    <citation type="submission" date="2023-11" db="UniProtKB">
        <authorList>
            <consortium name="WormBaseParasite"/>
        </authorList>
    </citation>
    <scope>IDENTIFICATION</scope>
</reference>
<dbReference type="OrthoDB" id="6221393at2759"/>
<dbReference type="AlphaFoldDB" id="A0A183VUM9"/>
<sequence>MILTHKLLIVLTGFAVSTLQTTINTTEIYTSTTEEYSDSSETYANTTTKAPHNDSLTAQLNSHLLQGLYLQLQCLRLYSEVNRRGYWSDMCDSNEALSPLQVWSTGSLCTPGYQLHGRSSYWLIYEYNNFRGRYLLLSPDMCIYNVHRYGIRTTSSILKCVQINPYYSSLYCEYPPQPWRQSSGLSENPPSQLPNGEQASYKSSSSQETLMQNVDLSDLQQSSLNGNDS</sequence>
<accession>A0A183VUM9</accession>
<dbReference type="Gene3D" id="2.60.20.10">
    <property type="entry name" value="Crystallins"/>
    <property type="match status" value="1"/>
</dbReference>
<name>A0A183VUM9_TRIRE</name>
<dbReference type="SUPFAM" id="SSF49695">
    <property type="entry name" value="gamma-Crystallin-like"/>
    <property type="match status" value="1"/>
</dbReference>
<dbReference type="Proteomes" id="UP000050795">
    <property type="component" value="Unassembled WGS sequence"/>
</dbReference>
<organism evidence="1 2">
    <name type="scientific">Trichobilharzia regenti</name>
    <name type="common">Nasal bird schistosome</name>
    <dbReference type="NCBI Taxonomy" id="157069"/>
    <lineage>
        <taxon>Eukaryota</taxon>
        <taxon>Metazoa</taxon>
        <taxon>Spiralia</taxon>
        <taxon>Lophotrochozoa</taxon>
        <taxon>Platyhelminthes</taxon>
        <taxon>Trematoda</taxon>
        <taxon>Digenea</taxon>
        <taxon>Strigeidida</taxon>
        <taxon>Schistosomatoidea</taxon>
        <taxon>Schistosomatidae</taxon>
        <taxon>Trichobilharzia</taxon>
    </lineage>
</organism>
<dbReference type="InterPro" id="IPR011024">
    <property type="entry name" value="G_crystallin-like"/>
</dbReference>
<protein>
    <submittedName>
        <fullName evidence="2">IL4_i_Ig domain-containing protein</fullName>
    </submittedName>
</protein>